<dbReference type="SUPFAM" id="SSF46785">
    <property type="entry name" value="Winged helix' DNA-binding domain"/>
    <property type="match status" value="1"/>
</dbReference>
<dbReference type="InterPro" id="IPR029016">
    <property type="entry name" value="GAF-like_dom_sf"/>
</dbReference>
<dbReference type="InterPro" id="IPR002571">
    <property type="entry name" value="HrcA"/>
</dbReference>
<evidence type="ECO:0000313" key="6">
    <source>
        <dbReference type="EMBL" id="OGH77425.1"/>
    </source>
</evidence>
<dbReference type="Gene3D" id="3.30.450.40">
    <property type="match status" value="1"/>
</dbReference>
<evidence type="ECO:0000256" key="4">
    <source>
        <dbReference type="ARBA" id="ARBA00023163"/>
    </source>
</evidence>
<sequence>MVNRRHNLLRLIVESYIETAEPIGSKFLVSEYSLDMSDATVRNEMRDLEDAGFLTHPHVSAGRIPTETGYRFYVQELLGPKELSKKIKVNIETLTTENDEENIQLKQLGKLIAGEMNSAVVLAFGRNTVYYTGLSNLFSQPEFQDSTQTVDVSHIFDECEENIEEVFEQFDDDFSHIFIGAENPFGGVCSVIGARLPGGKLLTILGPHRMDYSKGKSLIDFIKNQYD</sequence>
<dbReference type="SUPFAM" id="SSF55781">
    <property type="entry name" value="GAF domain-like"/>
    <property type="match status" value="1"/>
</dbReference>
<evidence type="ECO:0000313" key="7">
    <source>
        <dbReference type="Proteomes" id="UP000177040"/>
    </source>
</evidence>
<dbReference type="GO" id="GO:0045892">
    <property type="term" value="P:negative regulation of DNA-templated transcription"/>
    <property type="evidence" value="ECO:0007669"/>
    <property type="project" value="TreeGrafter"/>
</dbReference>
<gene>
    <name evidence="6" type="ORF">A2983_01845</name>
</gene>
<evidence type="ECO:0000256" key="2">
    <source>
        <dbReference type="ARBA" id="ARBA00023015"/>
    </source>
</evidence>
<comment type="caution">
    <text evidence="6">The sequence shown here is derived from an EMBL/GenBank/DDBJ whole genome shotgun (WGS) entry which is preliminary data.</text>
</comment>
<keyword evidence="3" id="KW-0346">Stress response</keyword>
<feature type="domain" description="Heat-inducible transcription repressor HrcA C-terminal" evidence="5">
    <location>
        <begin position="93"/>
        <end position="214"/>
    </location>
</feature>
<dbReference type="Proteomes" id="UP000177040">
    <property type="component" value="Unassembled WGS sequence"/>
</dbReference>
<dbReference type="PANTHER" id="PTHR34824">
    <property type="entry name" value="HEAT-INDUCIBLE TRANSCRIPTION REPRESSOR HRCA"/>
    <property type="match status" value="1"/>
</dbReference>
<dbReference type="GO" id="GO:0003677">
    <property type="term" value="F:DNA binding"/>
    <property type="evidence" value="ECO:0007669"/>
    <property type="project" value="InterPro"/>
</dbReference>
<dbReference type="InterPro" id="IPR036390">
    <property type="entry name" value="WH_DNA-bd_sf"/>
</dbReference>
<evidence type="ECO:0000256" key="3">
    <source>
        <dbReference type="ARBA" id="ARBA00023016"/>
    </source>
</evidence>
<evidence type="ECO:0000259" key="5">
    <source>
        <dbReference type="Pfam" id="PF01628"/>
    </source>
</evidence>
<keyword evidence="4" id="KW-0804">Transcription</keyword>
<protein>
    <recommendedName>
        <fullName evidence="5">Heat-inducible transcription repressor HrcA C-terminal domain-containing protein</fullName>
    </recommendedName>
</protein>
<dbReference type="InterPro" id="IPR021153">
    <property type="entry name" value="HrcA_C"/>
</dbReference>
<dbReference type="EMBL" id="MFQH01000024">
    <property type="protein sequence ID" value="OGH77425.1"/>
    <property type="molecule type" value="Genomic_DNA"/>
</dbReference>
<evidence type="ECO:0000256" key="1">
    <source>
        <dbReference type="ARBA" id="ARBA00022491"/>
    </source>
</evidence>
<dbReference type="Gene3D" id="1.10.10.10">
    <property type="entry name" value="Winged helix-like DNA-binding domain superfamily/Winged helix DNA-binding domain"/>
    <property type="match status" value="1"/>
</dbReference>
<dbReference type="InterPro" id="IPR036388">
    <property type="entry name" value="WH-like_DNA-bd_sf"/>
</dbReference>
<keyword evidence="1" id="KW-0678">Repressor</keyword>
<keyword evidence="2" id="KW-0805">Transcription regulation</keyword>
<reference evidence="6 7" key="1">
    <citation type="journal article" date="2016" name="Nat. Commun.">
        <title>Thousands of microbial genomes shed light on interconnected biogeochemical processes in an aquifer system.</title>
        <authorList>
            <person name="Anantharaman K."/>
            <person name="Brown C.T."/>
            <person name="Hug L.A."/>
            <person name="Sharon I."/>
            <person name="Castelle C.J."/>
            <person name="Probst A.J."/>
            <person name="Thomas B.C."/>
            <person name="Singh A."/>
            <person name="Wilkins M.J."/>
            <person name="Karaoz U."/>
            <person name="Brodie E.L."/>
            <person name="Williams K.H."/>
            <person name="Hubbard S.S."/>
            <person name="Banfield J.F."/>
        </authorList>
    </citation>
    <scope>NUCLEOTIDE SEQUENCE [LARGE SCALE GENOMIC DNA]</scope>
</reference>
<dbReference type="Pfam" id="PF01628">
    <property type="entry name" value="HrcA"/>
    <property type="match status" value="1"/>
</dbReference>
<accession>A0A1F6N0E1</accession>
<organism evidence="6 7">
    <name type="scientific">Candidatus Magasanikbacteria bacterium RIFCSPLOWO2_01_FULL_40_15</name>
    <dbReference type="NCBI Taxonomy" id="1798686"/>
    <lineage>
        <taxon>Bacteria</taxon>
        <taxon>Candidatus Magasanikiibacteriota</taxon>
    </lineage>
</organism>
<dbReference type="AlphaFoldDB" id="A0A1F6N0E1"/>
<proteinExistence type="predicted"/>
<name>A0A1F6N0E1_9BACT</name>
<dbReference type="PANTHER" id="PTHR34824:SF1">
    <property type="entry name" value="HEAT-INDUCIBLE TRANSCRIPTION REPRESSOR HRCA"/>
    <property type="match status" value="1"/>
</dbReference>